<reference evidence="2 3" key="1">
    <citation type="submission" date="2011-10" db="EMBL/GenBank/DDBJ databases">
        <authorList>
            <person name="Genoscope - CEA"/>
        </authorList>
    </citation>
    <scope>NUCLEOTIDE SEQUENCE [LARGE SCALE GENOMIC DNA]</scope>
    <source>
        <strain evidence="2 3">RCC 1105</strain>
    </source>
</reference>
<protein>
    <submittedName>
        <fullName evidence="2">Uncharacterized protein</fullName>
    </submittedName>
</protein>
<gene>
    <name evidence="2" type="ORF">Bathy04g04520</name>
</gene>
<evidence type="ECO:0000313" key="3">
    <source>
        <dbReference type="Proteomes" id="UP000198341"/>
    </source>
</evidence>
<keyword evidence="3" id="KW-1185">Reference proteome</keyword>
<name>K8EEF0_9CHLO</name>
<dbReference type="AlphaFoldDB" id="K8EEF0"/>
<dbReference type="GeneID" id="19016478"/>
<accession>K8EEF0</accession>
<proteinExistence type="predicted"/>
<dbReference type="Proteomes" id="UP000198341">
    <property type="component" value="Chromosome 4"/>
</dbReference>
<organism evidence="2 3">
    <name type="scientific">Bathycoccus prasinos</name>
    <dbReference type="NCBI Taxonomy" id="41875"/>
    <lineage>
        <taxon>Eukaryota</taxon>
        <taxon>Viridiplantae</taxon>
        <taxon>Chlorophyta</taxon>
        <taxon>Mamiellophyceae</taxon>
        <taxon>Mamiellales</taxon>
        <taxon>Bathycoccaceae</taxon>
        <taxon>Bathycoccus</taxon>
    </lineage>
</organism>
<dbReference type="KEGG" id="bpg:Bathy04g04520"/>
<dbReference type="RefSeq" id="XP_007513819.1">
    <property type="nucleotide sequence ID" value="XM_007513757.1"/>
</dbReference>
<feature type="transmembrane region" description="Helical" evidence="1">
    <location>
        <begin position="39"/>
        <end position="59"/>
    </location>
</feature>
<keyword evidence="1" id="KW-0472">Membrane</keyword>
<evidence type="ECO:0000313" key="2">
    <source>
        <dbReference type="EMBL" id="CCO16344.1"/>
    </source>
</evidence>
<sequence>MGLPNTIKIPFTSHTVDSLIDALLVQNNQEKLGNVLKPILHFVIVLHVLALAAWIVLLVRQKPPRVRDKVDLSKES</sequence>
<evidence type="ECO:0000256" key="1">
    <source>
        <dbReference type="SAM" id="Phobius"/>
    </source>
</evidence>
<keyword evidence="1" id="KW-1133">Transmembrane helix</keyword>
<keyword evidence="1" id="KW-0812">Transmembrane</keyword>
<dbReference type="EMBL" id="FO082275">
    <property type="protein sequence ID" value="CCO16344.1"/>
    <property type="molecule type" value="Genomic_DNA"/>
</dbReference>